<evidence type="ECO:0000313" key="2">
    <source>
        <dbReference type="EMBL" id="GHD56753.1"/>
    </source>
</evidence>
<dbReference type="InterPro" id="IPR002491">
    <property type="entry name" value="ABC_transptr_periplasmic_BD"/>
</dbReference>
<dbReference type="InterPro" id="IPR051030">
    <property type="entry name" value="Vitamin_B12-ABC_binding"/>
</dbReference>
<dbReference type="Gene3D" id="3.40.50.1980">
    <property type="entry name" value="Nitrogenase molybdenum iron protein domain"/>
    <property type="match status" value="2"/>
</dbReference>
<accession>A0A919CQT9</accession>
<proteinExistence type="predicted"/>
<dbReference type="RefSeq" id="WP_189992432.1">
    <property type="nucleotide sequence ID" value="NZ_BMZS01000009.1"/>
</dbReference>
<dbReference type="Pfam" id="PF01497">
    <property type="entry name" value="Peripla_BP_2"/>
    <property type="match status" value="1"/>
</dbReference>
<comment type="caution">
    <text evidence="2">The sequence shown here is derived from an EMBL/GenBank/DDBJ whole genome shotgun (WGS) entry which is preliminary data.</text>
</comment>
<evidence type="ECO:0000313" key="3">
    <source>
        <dbReference type="Proteomes" id="UP000630353"/>
    </source>
</evidence>
<keyword evidence="3" id="KW-1185">Reference proteome</keyword>
<protein>
    <submittedName>
        <fullName evidence="2">Cobalamin-binding protein</fullName>
    </submittedName>
</protein>
<dbReference type="PROSITE" id="PS50983">
    <property type="entry name" value="FE_B12_PBP"/>
    <property type="match status" value="1"/>
</dbReference>
<dbReference type="SUPFAM" id="SSF53807">
    <property type="entry name" value="Helical backbone' metal receptor"/>
    <property type="match status" value="1"/>
</dbReference>
<organism evidence="2 3">
    <name type="scientific">Thalassobaculum fulvum</name>
    <dbReference type="NCBI Taxonomy" id="1633335"/>
    <lineage>
        <taxon>Bacteria</taxon>
        <taxon>Pseudomonadati</taxon>
        <taxon>Pseudomonadota</taxon>
        <taxon>Alphaproteobacteria</taxon>
        <taxon>Rhodospirillales</taxon>
        <taxon>Thalassobaculaceae</taxon>
        <taxon>Thalassobaculum</taxon>
    </lineage>
</organism>
<feature type="domain" description="Fe/B12 periplasmic-binding" evidence="1">
    <location>
        <begin position="7"/>
        <end position="295"/>
    </location>
</feature>
<reference evidence="2" key="2">
    <citation type="submission" date="2020-09" db="EMBL/GenBank/DDBJ databases">
        <authorList>
            <person name="Sun Q."/>
            <person name="Kim S."/>
        </authorList>
    </citation>
    <scope>NUCLEOTIDE SEQUENCE</scope>
    <source>
        <strain evidence="2">KCTC 42651</strain>
    </source>
</reference>
<name>A0A919CQT9_9PROT</name>
<sequence length="312" mass="33403">MTEHAPRIVSLLPSATEIVAALGLAGRLVGRSHECDFPPEAEAAPVLTRARVDPAKPSRAIHRDVAKLIGKALSVFEVDAERLRAVRPDIILTQHQCEACAVTEQDLAAALAEWTGTAPTVVSLAPATLTEVWNSFAMVGDALDLGWAGRELSEHARERVGIISERLSGERERPRVACVEWLDPPMIAGNWVPDLVTAAGGRPVLADSGDHAVPTTLAKIAGSGADAMVLMPCGFDLPRTMAEGRVFVERPTLAKTRAVREGRVWAVDGNAYFNRPGPRLVSSVEILAEILHPDLFNAGYRGSAWEPLAAEA</sequence>
<reference evidence="2" key="1">
    <citation type="journal article" date="2014" name="Int. J. Syst. Evol. Microbiol.">
        <title>Complete genome sequence of Corynebacterium casei LMG S-19264T (=DSM 44701T), isolated from a smear-ripened cheese.</title>
        <authorList>
            <consortium name="US DOE Joint Genome Institute (JGI-PGF)"/>
            <person name="Walter F."/>
            <person name="Albersmeier A."/>
            <person name="Kalinowski J."/>
            <person name="Ruckert C."/>
        </authorList>
    </citation>
    <scope>NUCLEOTIDE SEQUENCE</scope>
    <source>
        <strain evidence="2">KCTC 42651</strain>
    </source>
</reference>
<gene>
    <name evidence="2" type="ORF">GCM10017083_37210</name>
</gene>
<dbReference type="PANTHER" id="PTHR42860">
    <property type="entry name" value="VITAMIN B12-BINDING PROTEIN"/>
    <property type="match status" value="1"/>
</dbReference>
<dbReference type="PANTHER" id="PTHR42860:SF1">
    <property type="entry name" value="VITAMIN B12-BINDING PROTEIN"/>
    <property type="match status" value="1"/>
</dbReference>
<dbReference type="EMBL" id="BMZS01000009">
    <property type="protein sequence ID" value="GHD56753.1"/>
    <property type="molecule type" value="Genomic_DNA"/>
</dbReference>
<evidence type="ECO:0000259" key="1">
    <source>
        <dbReference type="PROSITE" id="PS50983"/>
    </source>
</evidence>
<dbReference type="Proteomes" id="UP000630353">
    <property type="component" value="Unassembled WGS sequence"/>
</dbReference>
<dbReference type="AlphaFoldDB" id="A0A919CQT9"/>